<dbReference type="RefSeq" id="WP_316410371.1">
    <property type="nucleotide sequence ID" value="NZ_AP027081.1"/>
</dbReference>
<accession>A0AA48GXX6</accession>
<gene>
    <name evidence="1" type="ORF">METESE_26080</name>
</gene>
<dbReference type="Proteomes" id="UP001228113">
    <property type="component" value="Chromosome"/>
</dbReference>
<dbReference type="AlphaFoldDB" id="A0AA48GXX6"/>
<sequence length="305" mass="34281">MDSIQTITDINQRPDLRTFHPDALPWPSKLDPAEHAFCSRVCGFPTIRMNESRAYWGKELAQLADIERHVSICLGLISGFASDSGLLGGVPMMNAMLRFAAEEYQHANMFYRYVELLIGQPLDLSGESLEHRLGLFLGPESPGAKLVALLASAYPGETVITLFEHRVRLFDPTQRHFATRMLVAHGLDEARHIQFDHYVLGQLAPSLDDGEWADARRLCRNMEAANHALAERYEARMRQILPCEFVEGNTAARIQRHFSQKLLRETLAGRTFRLADQALSSQDRALVMDFTGRASIHPGGGSTWH</sequence>
<evidence type="ECO:0000313" key="1">
    <source>
        <dbReference type="EMBL" id="BDU77650.1"/>
    </source>
</evidence>
<protein>
    <recommendedName>
        <fullName evidence="3">Para-aminobenzoate N-oxygenase AurF</fullName>
    </recommendedName>
</protein>
<name>A0AA48GXX6_9BACT</name>
<evidence type="ECO:0008006" key="3">
    <source>
        <dbReference type="Google" id="ProtNLM"/>
    </source>
</evidence>
<evidence type="ECO:0000313" key="2">
    <source>
        <dbReference type="Proteomes" id="UP001228113"/>
    </source>
</evidence>
<dbReference type="CDD" id="cd00657">
    <property type="entry name" value="Ferritin_like"/>
    <property type="match status" value="1"/>
</dbReference>
<organism evidence="1 2">
    <name type="scientific">Mesoterricola sediminis</name>
    <dbReference type="NCBI Taxonomy" id="2927980"/>
    <lineage>
        <taxon>Bacteria</taxon>
        <taxon>Pseudomonadati</taxon>
        <taxon>Acidobacteriota</taxon>
        <taxon>Holophagae</taxon>
        <taxon>Holophagales</taxon>
        <taxon>Holophagaceae</taxon>
        <taxon>Mesoterricola</taxon>
    </lineage>
</organism>
<proteinExistence type="predicted"/>
<reference evidence="1" key="1">
    <citation type="journal article" date="2023" name="Int. J. Syst. Evol. Microbiol.">
        <title>Mesoterricola silvestris gen. nov., sp. nov., Mesoterricola sediminis sp. nov., Geothrix oryzae sp. nov., Geothrix edaphica sp. nov., Geothrix rubra sp. nov., and Geothrix limicola sp. nov., six novel members of Acidobacteriota isolated from soils.</title>
        <authorList>
            <person name="Itoh H."/>
            <person name="Sugisawa Y."/>
            <person name="Mise K."/>
            <person name="Xu Z."/>
            <person name="Kuniyasu M."/>
            <person name="Ushijima N."/>
            <person name="Kawano K."/>
            <person name="Kobayashi E."/>
            <person name="Shiratori Y."/>
            <person name="Masuda Y."/>
            <person name="Senoo K."/>
        </authorList>
    </citation>
    <scope>NUCLEOTIDE SEQUENCE</scope>
    <source>
        <strain evidence="1">W786</strain>
    </source>
</reference>
<dbReference type="KEGG" id="msea:METESE_26080"/>
<dbReference type="SUPFAM" id="SSF47240">
    <property type="entry name" value="Ferritin-like"/>
    <property type="match status" value="1"/>
</dbReference>
<dbReference type="EMBL" id="AP027081">
    <property type="protein sequence ID" value="BDU77650.1"/>
    <property type="molecule type" value="Genomic_DNA"/>
</dbReference>
<keyword evidence="2" id="KW-1185">Reference proteome</keyword>
<dbReference type="InterPro" id="IPR009078">
    <property type="entry name" value="Ferritin-like_SF"/>
</dbReference>